<dbReference type="InterPro" id="IPR013538">
    <property type="entry name" value="ASHA1/2-like_C"/>
</dbReference>
<evidence type="ECO:0000259" key="2">
    <source>
        <dbReference type="Pfam" id="PF08327"/>
    </source>
</evidence>
<evidence type="ECO:0000313" key="3">
    <source>
        <dbReference type="EMBL" id="TMI94088.1"/>
    </source>
</evidence>
<comment type="similarity">
    <text evidence="1">Belongs to the AHA1 family.</text>
</comment>
<evidence type="ECO:0000256" key="1">
    <source>
        <dbReference type="ARBA" id="ARBA00006817"/>
    </source>
</evidence>
<dbReference type="Pfam" id="PF08327">
    <property type="entry name" value="AHSA1"/>
    <property type="match status" value="1"/>
</dbReference>
<feature type="domain" description="Activator of Hsp90 ATPase homologue 1/2-like C-terminal" evidence="2">
    <location>
        <begin position="27"/>
        <end position="160"/>
    </location>
</feature>
<dbReference type="EMBL" id="VBAK01000010">
    <property type="protein sequence ID" value="TMI94088.1"/>
    <property type="molecule type" value="Genomic_DNA"/>
</dbReference>
<gene>
    <name evidence="3" type="ORF">E6H00_00260</name>
</gene>
<evidence type="ECO:0000313" key="4">
    <source>
        <dbReference type="Proteomes" id="UP000318509"/>
    </source>
</evidence>
<dbReference type="PANTHER" id="PTHR36929">
    <property type="entry name" value="ATTACHMENT SUBUNIT, PUTATIVE-RELATED"/>
    <property type="match status" value="1"/>
</dbReference>
<sequence>MPEKKAAGRPEPGNTDRELVLTRTFSAPRTLVFAAWTDPKRVAQWWGPHGFTAPVCEVDARPGGAIRIHMRGPDGTVYPMTGTYREVAAPERLVFTSAALDKAGKPLFEVLTTVTFAEQGGKTTLTVRARIVTSTAEAAPYLQGMEAGWTQTLERLETHLAKARPSAMP</sequence>
<protein>
    <submittedName>
        <fullName evidence="3">SRPBCC domain-containing protein</fullName>
    </submittedName>
</protein>
<dbReference type="InterPro" id="IPR023393">
    <property type="entry name" value="START-like_dom_sf"/>
</dbReference>
<reference evidence="3 4" key="1">
    <citation type="journal article" date="2019" name="Nat. Microbiol.">
        <title>Mediterranean grassland soil C-N compound turnover is dependent on rainfall and depth, and is mediated by genomically divergent microorganisms.</title>
        <authorList>
            <person name="Diamond S."/>
            <person name="Andeer P.F."/>
            <person name="Li Z."/>
            <person name="Crits-Christoph A."/>
            <person name="Burstein D."/>
            <person name="Anantharaman K."/>
            <person name="Lane K.R."/>
            <person name="Thomas B.C."/>
            <person name="Pan C."/>
            <person name="Northen T.R."/>
            <person name="Banfield J.F."/>
        </authorList>
    </citation>
    <scope>NUCLEOTIDE SEQUENCE [LARGE SCALE GENOMIC DNA]</scope>
    <source>
        <strain evidence="3">NP_3</strain>
    </source>
</reference>
<dbReference type="Gene3D" id="3.30.530.20">
    <property type="match status" value="1"/>
</dbReference>
<dbReference type="PANTHER" id="PTHR36929:SF5">
    <property type="entry name" value="BLR6751 PROTEIN"/>
    <property type="match status" value="1"/>
</dbReference>
<dbReference type="AlphaFoldDB" id="A0A537KE68"/>
<dbReference type="SUPFAM" id="SSF55961">
    <property type="entry name" value="Bet v1-like"/>
    <property type="match status" value="1"/>
</dbReference>
<name>A0A537KE68_9BACT</name>
<proteinExistence type="inferred from homology"/>
<accession>A0A537KE68</accession>
<comment type="caution">
    <text evidence="3">The sequence shown here is derived from an EMBL/GenBank/DDBJ whole genome shotgun (WGS) entry which is preliminary data.</text>
</comment>
<dbReference type="Proteomes" id="UP000318509">
    <property type="component" value="Unassembled WGS sequence"/>
</dbReference>
<organism evidence="3 4">
    <name type="scientific">Candidatus Segetimicrobium genomatis</name>
    <dbReference type="NCBI Taxonomy" id="2569760"/>
    <lineage>
        <taxon>Bacteria</taxon>
        <taxon>Bacillati</taxon>
        <taxon>Candidatus Sysuimicrobiota</taxon>
        <taxon>Candidatus Sysuimicrobiia</taxon>
        <taxon>Candidatus Sysuimicrobiales</taxon>
        <taxon>Candidatus Segetimicrobiaceae</taxon>
        <taxon>Candidatus Segetimicrobium</taxon>
    </lineage>
</organism>